<reference evidence="2 3" key="1">
    <citation type="submission" date="2024-01" db="EMBL/GenBank/DDBJ databases">
        <authorList>
            <consortium name="Genoscope - CEA"/>
            <person name="William W."/>
        </authorList>
    </citation>
    <scope>NUCLEOTIDE SEQUENCE [LARGE SCALE GENOMIC DNA]</scope>
    <source>
        <strain evidence="2 3">29B2s-10</strain>
    </source>
</reference>
<proteinExistence type="predicted"/>
<feature type="compositionally biased region" description="Acidic residues" evidence="1">
    <location>
        <begin position="448"/>
        <end position="457"/>
    </location>
</feature>
<feature type="compositionally biased region" description="Basic and acidic residues" evidence="1">
    <location>
        <begin position="458"/>
        <end position="467"/>
    </location>
</feature>
<feature type="region of interest" description="Disordered" evidence="1">
    <location>
        <begin position="371"/>
        <end position="395"/>
    </location>
</feature>
<evidence type="ECO:0000313" key="3">
    <source>
        <dbReference type="Proteomes" id="UP001497600"/>
    </source>
</evidence>
<keyword evidence="3" id="KW-1185">Reference proteome</keyword>
<organism evidence="2 3">
    <name type="scientific">[Candida] anglica</name>
    <dbReference type="NCBI Taxonomy" id="148631"/>
    <lineage>
        <taxon>Eukaryota</taxon>
        <taxon>Fungi</taxon>
        <taxon>Dikarya</taxon>
        <taxon>Ascomycota</taxon>
        <taxon>Saccharomycotina</taxon>
        <taxon>Pichiomycetes</taxon>
        <taxon>Debaryomycetaceae</taxon>
        <taxon>Kurtzmaniella</taxon>
    </lineage>
</organism>
<dbReference type="EMBL" id="OZ004255">
    <property type="protein sequence ID" value="CAK7900876.1"/>
    <property type="molecule type" value="Genomic_DNA"/>
</dbReference>
<dbReference type="SUPFAM" id="SSF54928">
    <property type="entry name" value="RNA-binding domain, RBD"/>
    <property type="match status" value="1"/>
</dbReference>
<name>A0ABP0E9X5_9ASCO</name>
<evidence type="ECO:0000313" key="2">
    <source>
        <dbReference type="EMBL" id="CAK7900876.1"/>
    </source>
</evidence>
<feature type="compositionally biased region" description="Low complexity" evidence="1">
    <location>
        <begin position="154"/>
        <end position="173"/>
    </location>
</feature>
<protein>
    <recommendedName>
        <fullName evidence="4">RRM domain-containing protein</fullName>
    </recommendedName>
</protein>
<feature type="region of interest" description="Disordered" evidence="1">
    <location>
        <begin position="154"/>
        <end position="175"/>
    </location>
</feature>
<feature type="region of interest" description="Disordered" evidence="1">
    <location>
        <begin position="409"/>
        <end position="511"/>
    </location>
</feature>
<accession>A0ABP0E9X5</accession>
<gene>
    <name evidence="2" type="ORF">CAAN4_C09406</name>
</gene>
<dbReference type="InterPro" id="IPR035979">
    <property type="entry name" value="RBD_domain_sf"/>
</dbReference>
<feature type="compositionally biased region" description="Acidic residues" evidence="1">
    <location>
        <begin position="418"/>
        <end position="432"/>
    </location>
</feature>
<dbReference type="Proteomes" id="UP001497600">
    <property type="component" value="Chromosome C"/>
</dbReference>
<feature type="compositionally biased region" description="Acidic residues" evidence="1">
    <location>
        <begin position="372"/>
        <end position="390"/>
    </location>
</feature>
<sequence>MTEPTSKELRLHIGNISPKLAASAEMFEARLAKFGTITKKLEIKSKPLLDKYFGFVSMELTPQQYDKLKAAFHDILFMGMKLSVTEARSGYNWEKDHNRPDIKKQERINRELIAEARRKRIVEASTKYPTNSFTGELTNSSFLAANAGSLGYMKSSHTTNNKSANTKNKPPSSTLVGSKSYSIACIAKQPYRQQYSTTSGHGEVVQGRLRSTARPIRHMRESTLRILINGELKTYKNYKTKLWGMDTSKTARDLTWRYVEGSWKSGDDHIVERRRIVRAVPVDDYVLGGPEPVRCGANVEEYGKPALSKDSGEPPVILDEDLQQEIDKNNNVLASLFSTHDFDKPLEVEEDIEKPEVTFDSKGRRTVKTFDYEIEGADQNDDEDDDDENASDVSFDYEGARQAVAQYTKEHERPQEVYYDENDDGNNLDFDLDAQSTEALRKRYEDEHRDEEEEEKEVEQQHKEDVFTRGQSVGTDSVDETFITAQENQSEEEEPQSEEEFIPSFGQKTNNTETLRTLFNKEEDSTFKLNVEDDDDIDQEKEVVLDESQQRELLREIELKQQEELQKFQEKRRAQFGLFWTHSDSPFLATQSQLSKIGTADDLVNLPGEDDAGAGANTADAGEESVYEKWFWDHRGELSRECKRRKRDVVRAFKKKVNV</sequence>
<evidence type="ECO:0000256" key="1">
    <source>
        <dbReference type="SAM" id="MobiDB-lite"/>
    </source>
</evidence>
<evidence type="ECO:0008006" key="4">
    <source>
        <dbReference type="Google" id="ProtNLM"/>
    </source>
</evidence>
<feature type="compositionally biased region" description="Acidic residues" evidence="1">
    <location>
        <begin position="489"/>
        <end position="501"/>
    </location>
</feature>